<feature type="region of interest" description="Disordered" evidence="2">
    <location>
        <begin position="459"/>
        <end position="481"/>
    </location>
</feature>
<evidence type="ECO:0000313" key="4">
    <source>
        <dbReference type="Proteomes" id="UP000054321"/>
    </source>
</evidence>
<evidence type="ECO:0000256" key="2">
    <source>
        <dbReference type="SAM" id="MobiDB-lite"/>
    </source>
</evidence>
<dbReference type="Proteomes" id="UP000054321">
    <property type="component" value="Unassembled WGS sequence"/>
</dbReference>
<reference evidence="4" key="2">
    <citation type="submission" date="2015-01" db="EMBL/GenBank/DDBJ databases">
        <title>Evolutionary Origins and Diversification of the Mycorrhizal Mutualists.</title>
        <authorList>
            <consortium name="DOE Joint Genome Institute"/>
            <consortium name="Mycorrhizal Genomics Consortium"/>
            <person name="Kohler A."/>
            <person name="Kuo A."/>
            <person name="Nagy L.G."/>
            <person name="Floudas D."/>
            <person name="Copeland A."/>
            <person name="Barry K.W."/>
            <person name="Cichocki N."/>
            <person name="Veneault-Fourrey C."/>
            <person name="LaButti K."/>
            <person name="Lindquist E.A."/>
            <person name="Lipzen A."/>
            <person name="Lundell T."/>
            <person name="Morin E."/>
            <person name="Murat C."/>
            <person name="Riley R."/>
            <person name="Ohm R."/>
            <person name="Sun H."/>
            <person name="Tunlid A."/>
            <person name="Henrissat B."/>
            <person name="Grigoriev I.V."/>
            <person name="Hibbett D.S."/>
            <person name="Martin F."/>
        </authorList>
    </citation>
    <scope>NUCLEOTIDE SEQUENCE [LARGE SCALE GENOMIC DNA]</scope>
    <source>
        <strain evidence="4">Zn</strain>
    </source>
</reference>
<evidence type="ECO:0000313" key="3">
    <source>
        <dbReference type="EMBL" id="KIM98158.1"/>
    </source>
</evidence>
<reference evidence="3 4" key="1">
    <citation type="submission" date="2014-04" db="EMBL/GenBank/DDBJ databases">
        <authorList>
            <consortium name="DOE Joint Genome Institute"/>
            <person name="Kuo A."/>
            <person name="Martino E."/>
            <person name="Perotto S."/>
            <person name="Kohler A."/>
            <person name="Nagy L.G."/>
            <person name="Floudas D."/>
            <person name="Copeland A."/>
            <person name="Barry K.W."/>
            <person name="Cichocki N."/>
            <person name="Veneault-Fourrey C."/>
            <person name="LaButti K."/>
            <person name="Lindquist E.A."/>
            <person name="Lipzen A."/>
            <person name="Lundell T."/>
            <person name="Morin E."/>
            <person name="Murat C."/>
            <person name="Sun H."/>
            <person name="Tunlid A."/>
            <person name="Henrissat B."/>
            <person name="Grigoriev I.V."/>
            <person name="Hibbett D.S."/>
            <person name="Martin F."/>
            <person name="Nordberg H.P."/>
            <person name="Cantor M.N."/>
            <person name="Hua S.X."/>
        </authorList>
    </citation>
    <scope>NUCLEOTIDE SEQUENCE [LARGE SCALE GENOMIC DNA]</scope>
    <source>
        <strain evidence="3 4">Zn</strain>
    </source>
</reference>
<dbReference type="Gene3D" id="6.10.140.920">
    <property type="match status" value="1"/>
</dbReference>
<feature type="coiled-coil region" evidence="1">
    <location>
        <begin position="321"/>
        <end position="373"/>
    </location>
</feature>
<dbReference type="EMBL" id="KN832881">
    <property type="protein sequence ID" value="KIM98158.1"/>
    <property type="molecule type" value="Genomic_DNA"/>
</dbReference>
<evidence type="ECO:0000256" key="1">
    <source>
        <dbReference type="SAM" id="Coils"/>
    </source>
</evidence>
<sequence>MEEVKRIHSELQQLKSSTVLILRLRRREVSYSITSLSNNLQIAFGPNPNLKPEAIDPKMVQIFVEVAEAYTAELEESIEQSGGISAFQARLLRQKMDSLGRLISQALPGVGTSSTLQSDSQPLAKATDVEMLDAQKGDSNDPISESQASDSSDFQIRGERRRSVFHLATGHMDLFVVTLPNTIQQNISVSVGDKGFLRAGYHIAAGNTQRSVETVNLRSDLAATKEDNMKLQAQFNRIQHYQKHSQGQEHSESSKVEIFRNEDSFYRQLRREAPSRARQEIETTTNEESLFRRRVTARTSESTPDTIGDAVGHEMCDATRLKTLEDRLSELRQRINRLEEEIQDAQRERDFAMRKAEMAEKNVKELKEEMETLHPDREGPGTVQTWRLLLRDRQITDLGVVRNNLRAEVIRQNGRIVGAHGEVNREIYILTRWEEAGQREQEGRPRIYRDVWGPGDDNIPREKWPPEYQPGSPLGDMRDDRLPSNKEVLADKVERTLKLLNSRYEVGYPSNRSDKIEEAPACLRLKIAAAYKGIHAIFPDIGVEVVECLTGLVDILREKRQQVA</sequence>
<proteinExistence type="predicted"/>
<keyword evidence="4" id="KW-1185">Reference proteome</keyword>
<accession>A0A0C3CGS1</accession>
<feature type="compositionally biased region" description="Polar residues" evidence="2">
    <location>
        <begin position="141"/>
        <end position="154"/>
    </location>
</feature>
<organism evidence="3 4">
    <name type="scientific">Oidiodendron maius (strain Zn)</name>
    <dbReference type="NCBI Taxonomy" id="913774"/>
    <lineage>
        <taxon>Eukaryota</taxon>
        <taxon>Fungi</taxon>
        <taxon>Dikarya</taxon>
        <taxon>Ascomycota</taxon>
        <taxon>Pezizomycotina</taxon>
        <taxon>Leotiomycetes</taxon>
        <taxon>Leotiomycetes incertae sedis</taxon>
        <taxon>Myxotrichaceae</taxon>
        <taxon>Oidiodendron</taxon>
    </lineage>
</organism>
<keyword evidence="1" id="KW-0175">Coiled coil</keyword>
<dbReference type="HOGENOM" id="CLU_483199_0_0_1"/>
<dbReference type="OrthoDB" id="10679844at2759"/>
<name>A0A0C3CGS1_OIDMZ</name>
<gene>
    <name evidence="3" type="ORF">OIDMADRAFT_182497</name>
</gene>
<protein>
    <submittedName>
        <fullName evidence="3">Uncharacterized protein</fullName>
    </submittedName>
</protein>
<dbReference type="AlphaFoldDB" id="A0A0C3CGS1"/>
<dbReference type="InParanoid" id="A0A0C3CGS1"/>
<feature type="region of interest" description="Disordered" evidence="2">
    <location>
        <begin position="135"/>
        <end position="155"/>
    </location>
</feature>